<accession>A0A024K819</accession>
<proteinExistence type="predicted"/>
<dbReference type="OrthoDB" id="4735891at2"/>
<evidence type="ECO:0000313" key="1">
    <source>
        <dbReference type="EMBL" id="CDO91613.1"/>
    </source>
</evidence>
<protein>
    <submittedName>
        <fullName evidence="1">Uncharacterized protein</fullName>
    </submittedName>
</protein>
<dbReference type="EMBL" id="LQPY01000004">
    <property type="protein sequence ID" value="ORX07570.1"/>
    <property type="molecule type" value="Genomic_DNA"/>
</dbReference>
<dbReference type="STRING" id="47839.BN973_06022"/>
<reference evidence="2 3" key="3">
    <citation type="submission" date="2016-01" db="EMBL/GenBank/DDBJ databases">
        <title>The new phylogeny of the genus Mycobacterium.</title>
        <authorList>
            <person name="Tarcisio F."/>
            <person name="Conor M."/>
            <person name="Antonella G."/>
            <person name="Elisabetta G."/>
            <person name="Giulia F.S."/>
            <person name="Sara T."/>
            <person name="Anna F."/>
            <person name="Clotilde B."/>
            <person name="Roberto B."/>
            <person name="Veronica D.S."/>
            <person name="Fabio R."/>
            <person name="Monica P."/>
            <person name="Olivier J."/>
            <person name="Enrico T."/>
            <person name="Nicola S."/>
        </authorList>
    </citation>
    <scope>NUCLEOTIDE SEQUENCE [LARGE SCALE GENOMIC DNA]</scope>
    <source>
        <strain evidence="2 3">DSM 44626</strain>
    </source>
</reference>
<dbReference type="Proteomes" id="UP000193710">
    <property type="component" value="Unassembled WGS sequence"/>
</dbReference>
<sequence length="83" mass="9245">MNGQPCGFVTVEDMCWPDPTDLRELAYRLRCSPAGLGRRDELVLASIVEAYSSLVWMDSRSRQRRVMALREAVGVSSGVGGRR</sequence>
<gene>
    <name evidence="2" type="ORF">AWC29_05150</name>
    <name evidence="1" type="ORF">BN973_06022</name>
</gene>
<keyword evidence="3" id="KW-1185">Reference proteome</keyword>
<dbReference type="AlphaFoldDB" id="A0A024K819"/>
<dbReference type="EMBL" id="HG964447">
    <property type="protein sequence ID" value="CDO91613.1"/>
    <property type="molecule type" value="Genomic_DNA"/>
</dbReference>
<evidence type="ECO:0000313" key="3">
    <source>
        <dbReference type="Proteomes" id="UP000193710"/>
    </source>
</evidence>
<dbReference type="Proteomes" id="UP000028880">
    <property type="component" value="Unassembled WGS sequence"/>
</dbReference>
<organism evidence="1">
    <name type="scientific">Mycobacterium triplex</name>
    <dbReference type="NCBI Taxonomy" id="47839"/>
    <lineage>
        <taxon>Bacteria</taxon>
        <taxon>Bacillati</taxon>
        <taxon>Actinomycetota</taxon>
        <taxon>Actinomycetes</taxon>
        <taxon>Mycobacteriales</taxon>
        <taxon>Mycobacteriaceae</taxon>
        <taxon>Mycobacterium</taxon>
        <taxon>Mycobacterium simiae complex</taxon>
    </lineage>
</organism>
<name>A0A024K819_9MYCO</name>
<dbReference type="HOGENOM" id="CLU_2539003_0_0_11"/>
<reference evidence="1" key="2">
    <citation type="submission" date="2014-04" db="EMBL/GenBank/DDBJ databases">
        <authorList>
            <person name="Xu Y.W."/>
            <person name="Yang Q."/>
        </authorList>
    </citation>
    <scope>NUCLEOTIDE SEQUENCE</scope>
    <source>
        <strain evidence="1">DSM 44626</strain>
    </source>
</reference>
<evidence type="ECO:0000313" key="2">
    <source>
        <dbReference type="EMBL" id="ORX07570.1"/>
    </source>
</evidence>
<reference evidence="1" key="1">
    <citation type="journal article" date="2014" name="Genome Announc.">
        <title>Draft Genome Sequence of Mycobacterium triplex DSM 44626.</title>
        <authorList>
            <person name="Sassi M."/>
            <person name="Croce O."/>
            <person name="Robert C."/>
            <person name="Raoult D."/>
            <person name="Drancourt M."/>
        </authorList>
    </citation>
    <scope>NUCLEOTIDE SEQUENCE [LARGE SCALE GENOMIC DNA]</scope>
    <source>
        <strain evidence="1">DSM 44626</strain>
    </source>
</reference>